<dbReference type="EMBL" id="JALJOV010000112">
    <property type="protein sequence ID" value="KAK9867070.1"/>
    <property type="molecule type" value="Genomic_DNA"/>
</dbReference>
<protein>
    <recommendedName>
        <fullName evidence="6">Large ribosomal subunit protein uL18c</fullName>
    </recommendedName>
</protein>
<dbReference type="GO" id="GO:0006412">
    <property type="term" value="P:translation"/>
    <property type="evidence" value="ECO:0007669"/>
    <property type="project" value="InterPro"/>
</dbReference>
<evidence type="ECO:0000256" key="3">
    <source>
        <dbReference type="ARBA" id="ARBA00022884"/>
    </source>
</evidence>
<dbReference type="GO" id="GO:1990904">
    <property type="term" value="C:ribonucleoprotein complex"/>
    <property type="evidence" value="ECO:0007669"/>
    <property type="project" value="UniProtKB-KW"/>
</dbReference>
<keyword evidence="2" id="KW-0699">rRNA-binding</keyword>
<evidence type="ECO:0000256" key="2">
    <source>
        <dbReference type="ARBA" id="ARBA00022730"/>
    </source>
</evidence>
<comment type="caution">
    <text evidence="7">The sequence shown here is derived from an EMBL/GenBank/DDBJ whole genome shotgun (WGS) entry which is preliminary data.</text>
</comment>
<evidence type="ECO:0000256" key="4">
    <source>
        <dbReference type="ARBA" id="ARBA00022980"/>
    </source>
</evidence>
<evidence type="ECO:0000313" key="7">
    <source>
        <dbReference type="EMBL" id="KAK9867070.1"/>
    </source>
</evidence>
<reference evidence="7 8" key="1">
    <citation type="journal article" date="2024" name="Nat. Commun.">
        <title>Phylogenomics reveals the evolutionary origins of lichenization in chlorophyte algae.</title>
        <authorList>
            <person name="Puginier C."/>
            <person name="Libourel C."/>
            <person name="Otte J."/>
            <person name="Skaloud P."/>
            <person name="Haon M."/>
            <person name="Grisel S."/>
            <person name="Petersen M."/>
            <person name="Berrin J.G."/>
            <person name="Delaux P.M."/>
            <person name="Dal Grande F."/>
            <person name="Keller J."/>
        </authorList>
    </citation>
    <scope>NUCLEOTIDE SEQUENCE [LARGE SCALE GENOMIC DNA]</scope>
    <source>
        <strain evidence="7 8">SAG 2523</strain>
    </source>
</reference>
<sequence length="157" mass="17022">MQCLHACSLSAAPRQLRRSTFTPCEAVSSLSQSRCTGPRLAAGPAQIEARVTTPRDRRKKRHLSIRRRSNQHIYAQIIDDTQGNTLAASSSLSPALREMLKEVGGATTEAARQVGIKIAEICLEKGISKVSFDRGGHIYHGRVKAVAEAAREGGLVF</sequence>
<dbReference type="GO" id="GO:0005840">
    <property type="term" value="C:ribosome"/>
    <property type="evidence" value="ECO:0007669"/>
    <property type="project" value="UniProtKB-KW"/>
</dbReference>
<keyword evidence="5" id="KW-0687">Ribonucleoprotein</keyword>
<evidence type="ECO:0000256" key="5">
    <source>
        <dbReference type="ARBA" id="ARBA00023274"/>
    </source>
</evidence>
<dbReference type="AlphaFoldDB" id="A0AAW1TBY0"/>
<dbReference type="GO" id="GO:0008097">
    <property type="term" value="F:5S rRNA binding"/>
    <property type="evidence" value="ECO:0007669"/>
    <property type="project" value="TreeGrafter"/>
</dbReference>
<dbReference type="Pfam" id="PF00861">
    <property type="entry name" value="Ribosomal_L18p"/>
    <property type="match status" value="1"/>
</dbReference>
<dbReference type="HAMAP" id="MF_01337_B">
    <property type="entry name" value="Ribosomal_uL18_B"/>
    <property type="match status" value="1"/>
</dbReference>
<comment type="similarity">
    <text evidence="1">Belongs to the universal ribosomal protein uL18 family.</text>
</comment>
<evidence type="ECO:0000313" key="8">
    <source>
        <dbReference type="Proteomes" id="UP001485043"/>
    </source>
</evidence>
<dbReference type="GO" id="GO:0003735">
    <property type="term" value="F:structural constituent of ribosome"/>
    <property type="evidence" value="ECO:0007669"/>
    <property type="project" value="InterPro"/>
</dbReference>
<dbReference type="InterPro" id="IPR005484">
    <property type="entry name" value="Ribosomal_uL18_bac/plant/anim"/>
</dbReference>
<evidence type="ECO:0000256" key="6">
    <source>
        <dbReference type="ARBA" id="ARBA00035303"/>
    </source>
</evidence>
<keyword evidence="4" id="KW-0689">Ribosomal protein</keyword>
<evidence type="ECO:0000256" key="1">
    <source>
        <dbReference type="ARBA" id="ARBA00007116"/>
    </source>
</evidence>
<dbReference type="CDD" id="cd00432">
    <property type="entry name" value="Ribosomal_L18_L5e"/>
    <property type="match status" value="1"/>
</dbReference>
<accession>A0AAW1TBY0</accession>
<dbReference type="PANTHER" id="PTHR12899:SF3">
    <property type="entry name" value="LARGE RIBOSOMAL SUBUNIT PROTEIN UL18M"/>
    <property type="match status" value="1"/>
</dbReference>
<keyword evidence="3" id="KW-0694">RNA-binding</keyword>
<proteinExistence type="inferred from homology"/>
<organism evidence="7 8">
    <name type="scientific">Apatococcus fuscideae</name>
    <dbReference type="NCBI Taxonomy" id="2026836"/>
    <lineage>
        <taxon>Eukaryota</taxon>
        <taxon>Viridiplantae</taxon>
        <taxon>Chlorophyta</taxon>
        <taxon>core chlorophytes</taxon>
        <taxon>Trebouxiophyceae</taxon>
        <taxon>Chlorellales</taxon>
        <taxon>Chlorellaceae</taxon>
        <taxon>Apatococcus</taxon>
    </lineage>
</organism>
<dbReference type="InterPro" id="IPR057268">
    <property type="entry name" value="Ribosomal_L18"/>
</dbReference>
<dbReference type="NCBIfam" id="TIGR00060">
    <property type="entry name" value="L18_bact"/>
    <property type="match status" value="1"/>
</dbReference>
<name>A0AAW1TBY0_9CHLO</name>
<dbReference type="InterPro" id="IPR004389">
    <property type="entry name" value="Ribosomal_uL18_bac-type"/>
</dbReference>
<gene>
    <name evidence="7" type="ORF">WJX84_001501</name>
</gene>
<dbReference type="GO" id="GO:0005737">
    <property type="term" value="C:cytoplasm"/>
    <property type="evidence" value="ECO:0007669"/>
    <property type="project" value="UniProtKB-ARBA"/>
</dbReference>
<dbReference type="PANTHER" id="PTHR12899">
    <property type="entry name" value="39S RIBOSOMAL PROTEIN L18, MITOCHONDRIAL"/>
    <property type="match status" value="1"/>
</dbReference>
<dbReference type="SUPFAM" id="SSF53137">
    <property type="entry name" value="Translational machinery components"/>
    <property type="match status" value="1"/>
</dbReference>
<dbReference type="Gene3D" id="3.30.420.100">
    <property type="match status" value="1"/>
</dbReference>
<dbReference type="Proteomes" id="UP001485043">
    <property type="component" value="Unassembled WGS sequence"/>
</dbReference>
<keyword evidence="8" id="KW-1185">Reference proteome</keyword>